<accession>A0A918KGX4</accession>
<dbReference type="PANTHER" id="PTHR34298">
    <property type="entry name" value="SEGREGATION AND CONDENSATION PROTEIN B"/>
    <property type="match status" value="1"/>
</dbReference>
<feature type="compositionally biased region" description="Acidic residues" evidence="5">
    <location>
        <begin position="1"/>
        <end position="11"/>
    </location>
</feature>
<dbReference type="GO" id="GO:0051304">
    <property type="term" value="P:chromosome separation"/>
    <property type="evidence" value="ECO:0007669"/>
    <property type="project" value="InterPro"/>
</dbReference>
<feature type="region of interest" description="Disordered" evidence="5">
    <location>
        <begin position="1"/>
        <end position="167"/>
    </location>
</feature>
<dbReference type="SUPFAM" id="SSF46785">
    <property type="entry name" value="Winged helix' DNA-binding domain"/>
    <property type="match status" value="2"/>
</dbReference>
<feature type="compositionally biased region" description="Acidic residues" evidence="5">
    <location>
        <begin position="429"/>
        <end position="440"/>
    </location>
</feature>
<dbReference type="InterPro" id="IPR005234">
    <property type="entry name" value="ScpB_csome_segregation"/>
</dbReference>
<dbReference type="Pfam" id="PF04079">
    <property type="entry name" value="SMC_ScpB"/>
    <property type="match status" value="1"/>
</dbReference>
<organism evidence="6 7">
    <name type="scientific">Saccharospirillum salsuginis</name>
    <dbReference type="NCBI Taxonomy" id="418750"/>
    <lineage>
        <taxon>Bacteria</taxon>
        <taxon>Pseudomonadati</taxon>
        <taxon>Pseudomonadota</taxon>
        <taxon>Gammaproteobacteria</taxon>
        <taxon>Oceanospirillales</taxon>
        <taxon>Saccharospirillaceae</taxon>
        <taxon>Saccharospirillum</taxon>
    </lineage>
</organism>
<keyword evidence="4" id="KW-0131">Cell cycle</keyword>
<keyword evidence="1" id="KW-0963">Cytoplasm</keyword>
<proteinExistence type="predicted"/>
<gene>
    <name evidence="6" type="ORF">GCM10007392_30910</name>
</gene>
<dbReference type="AlphaFoldDB" id="A0A918KGX4"/>
<feature type="compositionally biased region" description="Basic and acidic residues" evidence="5">
    <location>
        <begin position="42"/>
        <end position="54"/>
    </location>
</feature>
<feature type="compositionally biased region" description="Acidic residues" evidence="5">
    <location>
        <begin position="484"/>
        <end position="501"/>
    </location>
</feature>
<reference evidence="6" key="2">
    <citation type="submission" date="2020-09" db="EMBL/GenBank/DDBJ databases">
        <authorList>
            <person name="Sun Q."/>
            <person name="Kim S."/>
        </authorList>
    </citation>
    <scope>NUCLEOTIDE SEQUENCE</scope>
    <source>
        <strain evidence="6">KCTC 22169</strain>
    </source>
</reference>
<feature type="region of interest" description="Disordered" evidence="5">
    <location>
        <begin position="422"/>
        <end position="533"/>
    </location>
</feature>
<dbReference type="InterPro" id="IPR036388">
    <property type="entry name" value="WH-like_DNA-bd_sf"/>
</dbReference>
<evidence type="ECO:0000313" key="6">
    <source>
        <dbReference type="EMBL" id="GGX60703.1"/>
    </source>
</evidence>
<evidence type="ECO:0000313" key="7">
    <source>
        <dbReference type="Proteomes" id="UP000626148"/>
    </source>
</evidence>
<evidence type="ECO:0000256" key="3">
    <source>
        <dbReference type="ARBA" id="ARBA00022829"/>
    </source>
</evidence>
<evidence type="ECO:0000256" key="2">
    <source>
        <dbReference type="ARBA" id="ARBA00022618"/>
    </source>
</evidence>
<feature type="compositionally biased region" description="Acidic residues" evidence="5">
    <location>
        <begin position="143"/>
        <end position="155"/>
    </location>
</feature>
<protein>
    <recommendedName>
        <fullName evidence="8">Segregation and condensation protein B</fullName>
    </recommendedName>
</protein>
<sequence>MNEADQSEEALNDDRARSALPQEGDREAEGADSRAQRALPQEGDREAEGADSRARSALPQEGDRESEGGDSRARSALPQEGDRESEGADSRAQRALPQEGDGESEDSGGSARRARQEDSDATEADASAPDTDPAAHDDPDALGADEADGEDEEEVTEKGDPYGGHSPEAVKRILEGALFAAGTALSIVQLAALFEEHERPHRKILRSLVAELMAHYQGGGFELIEVASGYRFQTRSDVGHWISRLWEERPARYSRAMLETLALIAYRQPITRGEIEDVRGVSVSSSIVKTLQEREWVRVVGHRDVPGRPAMYATTRQFLDYFGLRSLDQLPSLGEIRDLDDINPQMGLNESGPDGQNPDSAGSVDQQAEISFSAMVDKLREGERTGKTGNEFIDEQLDGQLSEMDAVNEAIEQAFDAQRANHNQPGLELSDEDEGSEGEVDEGRARSALLQGGDESGDGGGAPTQESDDSEDSGSALRARQDSDEASENNESTDDTPLSEEEQWRIIQEKLAQQQALLDGRENDQSGGDDTDE</sequence>
<name>A0A918KGX4_9GAMM</name>
<dbReference type="NCBIfam" id="TIGR00281">
    <property type="entry name" value="SMC-Scp complex subunit ScpB"/>
    <property type="match status" value="1"/>
</dbReference>
<comment type="caution">
    <text evidence="6">The sequence shown here is derived from an EMBL/GenBank/DDBJ whole genome shotgun (WGS) entry which is preliminary data.</text>
</comment>
<evidence type="ECO:0000256" key="4">
    <source>
        <dbReference type="ARBA" id="ARBA00023306"/>
    </source>
</evidence>
<reference evidence="6" key="1">
    <citation type="journal article" date="2014" name="Int. J. Syst. Evol. Microbiol.">
        <title>Complete genome sequence of Corynebacterium casei LMG S-19264T (=DSM 44701T), isolated from a smear-ripened cheese.</title>
        <authorList>
            <consortium name="US DOE Joint Genome Institute (JGI-PGF)"/>
            <person name="Walter F."/>
            <person name="Albersmeier A."/>
            <person name="Kalinowski J."/>
            <person name="Ruckert C."/>
        </authorList>
    </citation>
    <scope>NUCLEOTIDE SEQUENCE</scope>
    <source>
        <strain evidence="6">KCTC 22169</strain>
    </source>
</reference>
<dbReference type="Proteomes" id="UP000626148">
    <property type="component" value="Unassembled WGS sequence"/>
</dbReference>
<evidence type="ECO:0000256" key="5">
    <source>
        <dbReference type="SAM" id="MobiDB-lite"/>
    </source>
</evidence>
<dbReference type="EMBL" id="BMXR01000007">
    <property type="protein sequence ID" value="GGX60703.1"/>
    <property type="molecule type" value="Genomic_DNA"/>
</dbReference>
<evidence type="ECO:0008006" key="8">
    <source>
        <dbReference type="Google" id="ProtNLM"/>
    </source>
</evidence>
<keyword evidence="2" id="KW-0132">Cell division</keyword>
<dbReference type="InterPro" id="IPR036390">
    <property type="entry name" value="WH_DNA-bd_sf"/>
</dbReference>
<feature type="compositionally biased region" description="Basic and acidic residues" evidence="5">
    <location>
        <begin position="12"/>
        <end position="35"/>
    </location>
</feature>
<dbReference type="Gene3D" id="1.10.10.10">
    <property type="entry name" value="Winged helix-like DNA-binding domain superfamily/Winged helix DNA-binding domain"/>
    <property type="match status" value="2"/>
</dbReference>
<dbReference type="PANTHER" id="PTHR34298:SF2">
    <property type="entry name" value="SEGREGATION AND CONDENSATION PROTEIN B"/>
    <property type="match status" value="1"/>
</dbReference>
<feature type="compositionally biased region" description="Basic and acidic residues" evidence="5">
    <location>
        <begin position="80"/>
        <end position="92"/>
    </location>
</feature>
<evidence type="ECO:0000256" key="1">
    <source>
        <dbReference type="ARBA" id="ARBA00022490"/>
    </source>
</evidence>
<dbReference type="GO" id="GO:0051301">
    <property type="term" value="P:cell division"/>
    <property type="evidence" value="ECO:0007669"/>
    <property type="project" value="UniProtKB-KW"/>
</dbReference>
<feature type="compositionally biased region" description="Basic and acidic residues" evidence="5">
    <location>
        <begin position="61"/>
        <end position="73"/>
    </location>
</feature>
<keyword evidence="3" id="KW-0159">Chromosome partition</keyword>
<feature type="region of interest" description="Disordered" evidence="5">
    <location>
        <begin position="339"/>
        <end position="364"/>
    </location>
</feature>
<keyword evidence="7" id="KW-1185">Reference proteome</keyword>